<keyword evidence="6" id="KW-0597">Phosphoprotein</keyword>
<dbReference type="InterPro" id="IPR005467">
    <property type="entry name" value="His_kinase_dom"/>
</dbReference>
<evidence type="ECO:0000256" key="11">
    <source>
        <dbReference type="ARBA" id="ARBA00022989"/>
    </source>
</evidence>
<evidence type="ECO:0000313" key="15">
    <source>
        <dbReference type="Proteomes" id="UP000054785"/>
    </source>
</evidence>
<dbReference type="SUPFAM" id="SSF52172">
    <property type="entry name" value="CheY-like"/>
    <property type="match status" value="1"/>
</dbReference>
<dbReference type="PROSITE" id="PS50109">
    <property type="entry name" value="HIS_KIN"/>
    <property type="match status" value="1"/>
</dbReference>
<keyword evidence="10" id="KW-0067">ATP-binding</keyword>
<dbReference type="PROSITE" id="PS50110">
    <property type="entry name" value="RESPONSE_REGULATORY"/>
    <property type="match status" value="1"/>
</dbReference>
<dbReference type="InterPro" id="IPR003594">
    <property type="entry name" value="HATPase_dom"/>
</dbReference>
<dbReference type="InterPro" id="IPR011006">
    <property type="entry name" value="CheY-like_superfamily"/>
</dbReference>
<dbReference type="GO" id="GO:0000155">
    <property type="term" value="F:phosphorelay sensor kinase activity"/>
    <property type="evidence" value="ECO:0007669"/>
    <property type="project" value="InterPro"/>
</dbReference>
<keyword evidence="5" id="KW-0997">Cell inner membrane</keyword>
<evidence type="ECO:0000256" key="5">
    <source>
        <dbReference type="ARBA" id="ARBA00022519"/>
    </source>
</evidence>
<dbReference type="CDD" id="cd17546">
    <property type="entry name" value="REC_hyHK_CKI1_RcsC-like"/>
    <property type="match status" value="1"/>
</dbReference>
<comment type="catalytic activity">
    <reaction evidence="1">
        <text>ATP + protein L-histidine = ADP + protein N-phospho-L-histidine.</text>
        <dbReference type="EC" id="2.7.13.3"/>
    </reaction>
</comment>
<comment type="caution">
    <text evidence="14">The sequence shown here is derived from an EMBL/GenBank/DDBJ whole genome shotgun (WGS) entry which is preliminary data.</text>
</comment>
<dbReference type="Gene3D" id="1.20.120.160">
    <property type="entry name" value="HPT domain"/>
    <property type="match status" value="1"/>
</dbReference>
<dbReference type="SUPFAM" id="SSF55874">
    <property type="entry name" value="ATPase domain of HSP90 chaperone/DNA topoisomerase II/histidine kinase"/>
    <property type="match status" value="1"/>
</dbReference>
<name>A0A0W0U1H5_9GAMM</name>
<dbReference type="OrthoDB" id="9770795at2"/>
<dbReference type="SMART" id="SM00388">
    <property type="entry name" value="HisKA"/>
    <property type="match status" value="1"/>
</dbReference>
<keyword evidence="9 14" id="KW-0418">Kinase</keyword>
<dbReference type="PANTHER" id="PTHR43047:SF64">
    <property type="entry name" value="HISTIDINE KINASE CONTAINING CHEY-HOMOLOGOUS RECEIVER DOMAIN AND PAS DOMAIN-RELATED"/>
    <property type="match status" value="1"/>
</dbReference>
<keyword evidence="11" id="KW-1133">Transmembrane helix</keyword>
<dbReference type="InterPro" id="IPR036641">
    <property type="entry name" value="HPT_dom_sf"/>
</dbReference>
<keyword evidence="7" id="KW-0808">Transferase</keyword>
<evidence type="ECO:0000256" key="12">
    <source>
        <dbReference type="ARBA" id="ARBA00023012"/>
    </source>
</evidence>
<evidence type="ECO:0000256" key="4">
    <source>
        <dbReference type="ARBA" id="ARBA00022475"/>
    </source>
</evidence>
<dbReference type="CDD" id="cd00082">
    <property type="entry name" value="HisKA"/>
    <property type="match status" value="1"/>
</dbReference>
<dbReference type="PANTHER" id="PTHR43047">
    <property type="entry name" value="TWO-COMPONENT HISTIDINE PROTEIN KINASE"/>
    <property type="match status" value="1"/>
</dbReference>
<dbReference type="InterPro" id="IPR035965">
    <property type="entry name" value="PAS-like_dom_sf"/>
</dbReference>
<dbReference type="PRINTS" id="PR00344">
    <property type="entry name" value="BCTRLSENSOR"/>
</dbReference>
<evidence type="ECO:0000256" key="6">
    <source>
        <dbReference type="ARBA" id="ARBA00022553"/>
    </source>
</evidence>
<keyword evidence="10" id="KW-0547">Nucleotide-binding</keyword>
<evidence type="ECO:0000256" key="10">
    <source>
        <dbReference type="ARBA" id="ARBA00022840"/>
    </source>
</evidence>
<dbReference type="Pfam" id="PF00072">
    <property type="entry name" value="Response_reg"/>
    <property type="match status" value="1"/>
</dbReference>
<keyword evidence="8" id="KW-0812">Transmembrane</keyword>
<dbReference type="PROSITE" id="PS50894">
    <property type="entry name" value="HPT"/>
    <property type="match status" value="1"/>
</dbReference>
<dbReference type="InterPro" id="IPR036097">
    <property type="entry name" value="HisK_dim/P_sf"/>
</dbReference>
<evidence type="ECO:0000256" key="8">
    <source>
        <dbReference type="ARBA" id="ARBA00022692"/>
    </source>
</evidence>
<evidence type="ECO:0000256" key="2">
    <source>
        <dbReference type="ARBA" id="ARBA00004429"/>
    </source>
</evidence>
<keyword evidence="12" id="KW-0902">Two-component regulatory system</keyword>
<dbReference type="InterPro" id="IPR001789">
    <property type="entry name" value="Sig_transdc_resp-reg_receiver"/>
</dbReference>
<dbReference type="AlphaFoldDB" id="A0A0W0U1H5"/>
<dbReference type="InterPro" id="IPR036890">
    <property type="entry name" value="HATPase_C_sf"/>
</dbReference>
<keyword evidence="4" id="KW-1003">Cell membrane</keyword>
<comment type="subcellular location">
    <subcellularLocation>
        <location evidence="2">Cell inner membrane</location>
        <topology evidence="2">Multi-pass membrane protein</topology>
    </subcellularLocation>
</comment>
<evidence type="ECO:0000256" key="3">
    <source>
        <dbReference type="ARBA" id="ARBA00012438"/>
    </source>
</evidence>
<dbReference type="Gene3D" id="3.40.50.2300">
    <property type="match status" value="1"/>
</dbReference>
<dbReference type="InterPro" id="IPR003661">
    <property type="entry name" value="HisK_dim/P_dom"/>
</dbReference>
<proteinExistence type="predicted"/>
<dbReference type="Pfam" id="PF00512">
    <property type="entry name" value="HisKA"/>
    <property type="match status" value="1"/>
</dbReference>
<gene>
    <name evidence="14" type="ORF">Lgee_0831</name>
</gene>
<dbReference type="Gene3D" id="3.30.565.10">
    <property type="entry name" value="Histidine kinase-like ATPase, C-terminal domain"/>
    <property type="match status" value="1"/>
</dbReference>
<dbReference type="CDD" id="cd00088">
    <property type="entry name" value="HPT"/>
    <property type="match status" value="1"/>
</dbReference>
<dbReference type="SUPFAM" id="SSF55785">
    <property type="entry name" value="PYP-like sensor domain (PAS domain)"/>
    <property type="match status" value="1"/>
</dbReference>
<organism evidence="14 15">
    <name type="scientific">Legionella geestiana</name>
    <dbReference type="NCBI Taxonomy" id="45065"/>
    <lineage>
        <taxon>Bacteria</taxon>
        <taxon>Pseudomonadati</taxon>
        <taxon>Pseudomonadota</taxon>
        <taxon>Gammaproteobacteria</taxon>
        <taxon>Legionellales</taxon>
        <taxon>Legionellaceae</taxon>
        <taxon>Legionella</taxon>
    </lineage>
</organism>
<reference evidence="14 15" key="1">
    <citation type="submission" date="2015-11" db="EMBL/GenBank/DDBJ databases">
        <title>Genomic analysis of 38 Legionella species identifies large and diverse effector repertoires.</title>
        <authorList>
            <person name="Burstein D."/>
            <person name="Amaro F."/>
            <person name="Zusman T."/>
            <person name="Lifshitz Z."/>
            <person name="Cohen O."/>
            <person name="Gilbert J.A."/>
            <person name="Pupko T."/>
            <person name="Shuman H.A."/>
            <person name="Segal G."/>
        </authorList>
    </citation>
    <scope>NUCLEOTIDE SEQUENCE [LARGE SCALE GENOMIC DNA]</scope>
    <source>
        <strain evidence="14 15">ATCC 49504</strain>
    </source>
</reference>
<dbReference type="InterPro" id="IPR004358">
    <property type="entry name" value="Sig_transdc_His_kin-like_C"/>
</dbReference>
<dbReference type="EMBL" id="LNYC01000027">
    <property type="protein sequence ID" value="KTD01562.1"/>
    <property type="molecule type" value="Genomic_DNA"/>
</dbReference>
<evidence type="ECO:0000313" key="14">
    <source>
        <dbReference type="EMBL" id="KTD01562.1"/>
    </source>
</evidence>
<dbReference type="STRING" id="45065.Lgee_0831"/>
<dbReference type="SMART" id="SM00448">
    <property type="entry name" value="REC"/>
    <property type="match status" value="1"/>
</dbReference>
<dbReference type="InterPro" id="IPR008207">
    <property type="entry name" value="Sig_transdc_His_kin_Hpt_dom"/>
</dbReference>
<evidence type="ECO:0000256" key="7">
    <source>
        <dbReference type="ARBA" id="ARBA00022679"/>
    </source>
</evidence>
<dbReference type="InterPro" id="IPR013656">
    <property type="entry name" value="PAS_4"/>
</dbReference>
<protein>
    <recommendedName>
        <fullName evidence="3">histidine kinase</fullName>
        <ecNumber evidence="3">2.7.13.3</ecNumber>
    </recommendedName>
</protein>
<dbReference type="InterPro" id="IPR000700">
    <property type="entry name" value="PAS-assoc_C"/>
</dbReference>
<dbReference type="GO" id="GO:0005886">
    <property type="term" value="C:plasma membrane"/>
    <property type="evidence" value="ECO:0007669"/>
    <property type="project" value="UniProtKB-SubCell"/>
</dbReference>
<dbReference type="Pfam" id="PF08448">
    <property type="entry name" value="PAS_4"/>
    <property type="match status" value="1"/>
</dbReference>
<dbReference type="SUPFAM" id="SSF47226">
    <property type="entry name" value="Histidine-containing phosphotransfer domain, HPT domain"/>
    <property type="match status" value="1"/>
</dbReference>
<dbReference type="Pfam" id="PF01627">
    <property type="entry name" value="Hpt"/>
    <property type="match status" value="1"/>
</dbReference>
<dbReference type="RefSeq" id="WP_028386746.1">
    <property type="nucleotide sequence ID" value="NZ_CAAAHN010000028.1"/>
</dbReference>
<dbReference type="Gene3D" id="1.10.287.130">
    <property type="match status" value="1"/>
</dbReference>
<dbReference type="Pfam" id="PF02518">
    <property type="entry name" value="HATPase_c"/>
    <property type="match status" value="1"/>
</dbReference>
<evidence type="ECO:0000256" key="13">
    <source>
        <dbReference type="ARBA" id="ARBA00023136"/>
    </source>
</evidence>
<dbReference type="FunFam" id="3.30.565.10:FF:000010">
    <property type="entry name" value="Sensor histidine kinase RcsC"/>
    <property type="match status" value="1"/>
</dbReference>
<dbReference type="Proteomes" id="UP000054785">
    <property type="component" value="Unassembled WGS sequence"/>
</dbReference>
<sequence>MKKKEIPSKSDTSNNLLKKVSELESLCFQMKSLIGNFPGDVYWKNTEGVWIGLNKRCAESLYRMGFIKNAAESEVIGKTDHQIFNKETADGYQKNDMLVIANKTEITIEEKTLLLTGEEITLLSTKKPLFDENGQVIGIMGNTIDITYLKKIESELLEAKNAADASSRAKDEFIRNMSHDIRTPLSGIIGMSSILEKEALTVDEKDHAHMINVSGEQLLSLLNSVLDIVASGKQADHHIERSPFNIRELLEDIANLERPSIQMKNIELRLMVSDDLPAVIESDKVKIHRILLNLIGNAIKFTENGFIEIGARITDTKSQSPRMEFSIRDSGIGICDEDKEKIFKKFFRGTASYQGVYAGHGVGLHIVKRYIQLLKGEIHLESQPGAGTCFTVSIPVKVIEAAPLASSRPKPEKRNEVSATGSTVNVLLIEDNVIALKTAENILRQMGMTFKSASTGADALQRFKAEHFDLVLTDIGLPDIQGTDVAREIRHFEQDSGKVPVPLVGLTAHSHPQTLKDALDAGMNEVLTKPIRHETLKVVLCRYHLESKPRGTAHNETPKDHHHLFDMTQYPLLDVEDGKRVLGSEEELVNMLQFLLEKSLPDDCARMKAAHASNDWEKTQRLAHKIKGGAVYTGTIRLKMACQYLEQSQKSDQLNLLQPLYEQALRVVDETFHYVGNWLEKHRR</sequence>
<dbReference type="Gene3D" id="3.30.450.20">
    <property type="entry name" value="PAS domain"/>
    <property type="match status" value="1"/>
</dbReference>
<dbReference type="PATRIC" id="fig|45065.4.peg.890"/>
<dbReference type="EC" id="2.7.13.3" evidence="3"/>
<keyword evidence="13" id="KW-0472">Membrane</keyword>
<dbReference type="CDD" id="cd16922">
    <property type="entry name" value="HATPase_EvgS-ArcB-TorS-like"/>
    <property type="match status" value="1"/>
</dbReference>
<evidence type="ECO:0000256" key="9">
    <source>
        <dbReference type="ARBA" id="ARBA00022777"/>
    </source>
</evidence>
<dbReference type="SUPFAM" id="SSF47384">
    <property type="entry name" value="Homodimeric domain of signal transducing histidine kinase"/>
    <property type="match status" value="1"/>
</dbReference>
<evidence type="ECO:0000256" key="1">
    <source>
        <dbReference type="ARBA" id="ARBA00000085"/>
    </source>
</evidence>
<dbReference type="SMART" id="SM00387">
    <property type="entry name" value="HATPase_c"/>
    <property type="match status" value="1"/>
</dbReference>
<dbReference type="PROSITE" id="PS50113">
    <property type="entry name" value="PAC"/>
    <property type="match status" value="1"/>
</dbReference>
<accession>A0A0W0U1H5</accession>
<keyword evidence="15" id="KW-1185">Reference proteome</keyword>